<evidence type="ECO:0000256" key="1">
    <source>
        <dbReference type="SAM" id="Phobius"/>
    </source>
</evidence>
<keyword evidence="1" id="KW-1133">Transmembrane helix</keyword>
<dbReference type="eggNOG" id="ENOG5033XJX">
    <property type="taxonomic scope" value="Bacteria"/>
</dbReference>
<keyword evidence="1" id="KW-0472">Membrane</keyword>
<keyword evidence="3" id="KW-1185">Reference proteome</keyword>
<keyword evidence="1" id="KW-0812">Transmembrane</keyword>
<dbReference type="AlphaFoldDB" id="K1MMH0"/>
<gene>
    <name evidence="2" type="ORF">HMPREF9707_00593</name>
</gene>
<feature type="transmembrane region" description="Helical" evidence="1">
    <location>
        <begin position="33"/>
        <end position="50"/>
    </location>
</feature>
<dbReference type="RefSeq" id="WP_006701256.1">
    <property type="nucleotide sequence ID" value="NZ_JH932300.1"/>
</dbReference>
<feature type="transmembrane region" description="Helical" evidence="1">
    <location>
        <begin position="62"/>
        <end position="82"/>
    </location>
</feature>
<dbReference type="Proteomes" id="UP000005147">
    <property type="component" value="Unassembled WGS sequence"/>
</dbReference>
<comment type="caution">
    <text evidence="2">The sequence shown here is derived from an EMBL/GenBank/DDBJ whole genome shotgun (WGS) entry which is preliminary data.</text>
</comment>
<organism evidence="2 3">
    <name type="scientific">Falseniella ignava CCUG 37419</name>
    <dbReference type="NCBI Taxonomy" id="883112"/>
    <lineage>
        <taxon>Bacteria</taxon>
        <taxon>Bacillati</taxon>
        <taxon>Bacillota</taxon>
        <taxon>Bacilli</taxon>
        <taxon>Lactobacillales</taxon>
        <taxon>Aerococcaceae</taxon>
        <taxon>Falseniella</taxon>
    </lineage>
</organism>
<proteinExistence type="predicted"/>
<evidence type="ECO:0000313" key="3">
    <source>
        <dbReference type="Proteomes" id="UP000005147"/>
    </source>
</evidence>
<protein>
    <submittedName>
        <fullName evidence="2">Uncharacterized protein</fullName>
    </submittedName>
</protein>
<sequence>MKNTTKNTYLKSIIINALIFLILALFIDKMSMGIVLLVLILPIIVNSILIKKEYKLTNEVNNHHYLLPITSFIIYIIFGLIVKSNGKWDAFRLGNGREVGETSIEIANSPIDLSQLIFTLIMYVTISYLITKIITSKSENGSVKKIV</sequence>
<name>K1MMH0_9LACT</name>
<evidence type="ECO:0000313" key="2">
    <source>
        <dbReference type="EMBL" id="EKB57294.1"/>
    </source>
</evidence>
<dbReference type="EMBL" id="AGZE01000018">
    <property type="protein sequence ID" value="EKB57294.1"/>
    <property type="molecule type" value="Genomic_DNA"/>
</dbReference>
<feature type="transmembrane region" description="Helical" evidence="1">
    <location>
        <begin position="9"/>
        <end position="27"/>
    </location>
</feature>
<accession>K1MMH0</accession>
<dbReference type="HOGENOM" id="CLU_1765294_0_0_9"/>
<reference evidence="2 3" key="1">
    <citation type="submission" date="2012-07" db="EMBL/GenBank/DDBJ databases">
        <title>The Genome Sequence of Facklamia ignava CCUG 37419.</title>
        <authorList>
            <consortium name="The Broad Institute Genome Sequencing Platform"/>
            <person name="Earl A."/>
            <person name="Ward D."/>
            <person name="Feldgarden M."/>
            <person name="Gevers D."/>
            <person name="Huys G."/>
            <person name="Walker B."/>
            <person name="Young S.K."/>
            <person name="Zeng Q."/>
            <person name="Gargeya S."/>
            <person name="Fitzgerald M."/>
            <person name="Haas B."/>
            <person name="Abouelleil A."/>
            <person name="Alvarado L."/>
            <person name="Arachchi H.M."/>
            <person name="Berlin A.M."/>
            <person name="Chapman S.B."/>
            <person name="Goldberg J."/>
            <person name="Griggs A."/>
            <person name="Gujja S."/>
            <person name="Hansen M."/>
            <person name="Howarth C."/>
            <person name="Imamovic A."/>
            <person name="Larimer J."/>
            <person name="McCowen C."/>
            <person name="Montmayeur A."/>
            <person name="Murphy C."/>
            <person name="Neiman D."/>
            <person name="Pearson M."/>
            <person name="Priest M."/>
            <person name="Roberts A."/>
            <person name="Saif S."/>
            <person name="Shea T."/>
            <person name="Sisk P."/>
            <person name="Sykes S."/>
            <person name="Wortman J."/>
            <person name="Nusbaum C."/>
            <person name="Birren B."/>
        </authorList>
    </citation>
    <scope>NUCLEOTIDE SEQUENCE [LARGE SCALE GENOMIC DNA]</scope>
    <source>
        <strain evidence="2 3">CCUG 37419</strain>
    </source>
</reference>
<dbReference type="NCBIfam" id="NF038270">
    <property type="entry name" value="membran_MsaC"/>
    <property type="match status" value="1"/>
</dbReference>
<feature type="transmembrane region" description="Helical" evidence="1">
    <location>
        <begin position="116"/>
        <end position="135"/>
    </location>
</feature>